<comment type="subcellular location">
    <subcellularLocation>
        <location evidence="2">Nucleus</location>
    </subcellularLocation>
</comment>
<dbReference type="Proteomes" id="UP001497623">
    <property type="component" value="Unassembled WGS sequence"/>
</dbReference>
<evidence type="ECO:0000259" key="15">
    <source>
        <dbReference type="PROSITE" id="PS50157"/>
    </source>
</evidence>
<feature type="non-terminal residue" evidence="16">
    <location>
        <position position="1036"/>
    </location>
</feature>
<keyword evidence="5" id="KW-0217">Developmental protein</keyword>
<dbReference type="InterPro" id="IPR013087">
    <property type="entry name" value="Znf_C2H2_type"/>
</dbReference>
<evidence type="ECO:0000256" key="14">
    <source>
        <dbReference type="SAM" id="MobiDB-lite"/>
    </source>
</evidence>
<protein>
    <recommendedName>
        <fullName evidence="4">Protein hunchback</fullName>
    </recommendedName>
</protein>
<keyword evidence="7" id="KW-0479">Metal-binding</keyword>
<name>A0AAV2SLZ0_MEGNR</name>
<comment type="caution">
    <text evidence="16">The sequence shown here is derived from an EMBL/GenBank/DDBJ whole genome shotgun (WGS) entry which is preliminary data.</text>
</comment>
<feature type="compositionally biased region" description="Basic and acidic residues" evidence="14">
    <location>
        <begin position="108"/>
        <end position="122"/>
    </location>
</feature>
<dbReference type="GO" id="GO:0008270">
    <property type="term" value="F:zinc ion binding"/>
    <property type="evidence" value="ECO:0007669"/>
    <property type="project" value="UniProtKB-KW"/>
</dbReference>
<sequence>MLQPAPPHSPFPHLSLSMPDRETAPPPGMTSHGAMGGPQSVTLSGGPHSPRAGGISYEGRVSVLAPGYEATMRAAMDLDRPQHQQEVPQPTQMRPPQQQYDAMALQEQFRRMYEQHMREADQRIIQQHHQQQHQQHGQHQQQQQQQHEQQQQQQQQQQLQQQQHMQYQYSHQDLRIKQEEDLQQTQLPDSVQEHQQENEEASQEQTINVDQDQDPEVTAIKSEPDQPQDGQVTPPQETRYDSESVLRYTSGRADPARSPIDKPGESPDLPTDSARTQSHPHDLHDNSFGEYDPYKHKNLERMSPYDGSLNGSEERNPSSIDPEDSMESNTMNGESFFDPLARLKHALEQSGALIDKDGENSQMFQCHLCNYTSNSRFHFNDHLNTHYENKCTKCEFTASSEQEVKQHLAEEHGLTAEALEDIEGIRVPRVNAQGKVKTFKCKQCEYVSITKGDFWEHARTHIKSEKLLTCPKCPFVTEYKHHLEYHLRNHFGSKPFKCNKCNYSCVNKSMLNSHMKSHSNIYQYRCADCTYATKYCHSLKLHLRKYGHNPAMVLNPDGSPNPIPIIDVYGTRRGPKLKKDENGMPLLPPHYQLQAQIMKAQMEATGVLPMAPTQHSELNLPPSPRQTSPFTTHTSYHPYSDIHSSPILSRALEKTSEEHPRPFEGREQLRELLLERERLAQKGGHMSNGFLRCPRCEFATPSHEIYQQHMMLHVAAERRRQEEQEERDRDRGIMHERSLSPERRSSSPQPPPSLPHHLQNPPHLPQQSPGGPGHFNPLKAYLARAMNPFLYQQMMASGQIHPALMQQHLQRLGQPIFPFQRPPSQTELTEVTEIPKQEEEEVRPEPSGLTPPKSSPIHPDDHSGALDLSKEQTPTQRPISPDQSSPPCSSPRSDSSTPPSKNRRNLAFKLDHISMRLSDSAGEGENSSNDEDHPSGIREREDDEDHLLQHQKKSRVSSMPPLVPLHENRDGDDQQPVEWRRAHQCQFCDMAFKDVVMYTMHMGYHGYRDPFTCNMCGHEAQDRVAFFLHIARRAEN</sequence>
<dbReference type="FunFam" id="3.30.160.60:FF:001482">
    <property type="entry name" value="Hunchback"/>
    <property type="match status" value="1"/>
</dbReference>
<dbReference type="PROSITE" id="PS50157">
    <property type="entry name" value="ZINC_FINGER_C2H2_2"/>
    <property type="match status" value="2"/>
</dbReference>
<gene>
    <name evidence="16" type="ORF">MNOR_LOCUS38418</name>
</gene>
<feature type="region of interest" description="Disordered" evidence="14">
    <location>
        <begin position="1"/>
        <end position="57"/>
    </location>
</feature>
<evidence type="ECO:0000256" key="10">
    <source>
        <dbReference type="ARBA" id="ARBA00022833"/>
    </source>
</evidence>
<keyword evidence="8" id="KW-0677">Repeat</keyword>
<feature type="domain" description="C2H2-type" evidence="15">
    <location>
        <begin position="468"/>
        <end position="495"/>
    </location>
</feature>
<feature type="compositionally biased region" description="Low complexity" evidence="14">
    <location>
        <begin position="755"/>
        <end position="769"/>
    </location>
</feature>
<keyword evidence="12" id="KW-0539">Nucleus</keyword>
<organism evidence="16 17">
    <name type="scientific">Meganyctiphanes norvegica</name>
    <name type="common">Northern krill</name>
    <name type="synonym">Thysanopoda norvegica</name>
    <dbReference type="NCBI Taxonomy" id="48144"/>
    <lineage>
        <taxon>Eukaryota</taxon>
        <taxon>Metazoa</taxon>
        <taxon>Ecdysozoa</taxon>
        <taxon>Arthropoda</taxon>
        <taxon>Crustacea</taxon>
        <taxon>Multicrustacea</taxon>
        <taxon>Malacostraca</taxon>
        <taxon>Eumalacostraca</taxon>
        <taxon>Eucarida</taxon>
        <taxon>Euphausiacea</taxon>
        <taxon>Euphausiidae</taxon>
        <taxon>Meganyctiphanes</taxon>
    </lineage>
</organism>
<feature type="region of interest" description="Disordered" evidence="14">
    <location>
        <begin position="178"/>
        <end position="329"/>
    </location>
</feature>
<proteinExistence type="inferred from homology"/>
<feature type="compositionally biased region" description="Basic and acidic residues" evidence="14">
    <location>
        <begin position="930"/>
        <end position="940"/>
    </location>
</feature>
<feature type="domain" description="C2H2-type" evidence="15">
    <location>
        <begin position="496"/>
        <end position="523"/>
    </location>
</feature>
<keyword evidence="17" id="KW-1185">Reference proteome</keyword>
<keyword evidence="9 13" id="KW-0863">Zinc-finger</keyword>
<dbReference type="Pfam" id="PF00096">
    <property type="entry name" value="zf-C2H2"/>
    <property type="match status" value="1"/>
</dbReference>
<evidence type="ECO:0000256" key="13">
    <source>
        <dbReference type="PROSITE-ProRule" id="PRU00042"/>
    </source>
</evidence>
<feature type="compositionally biased region" description="Low complexity" evidence="14">
    <location>
        <begin position="878"/>
        <end position="900"/>
    </location>
</feature>
<evidence type="ECO:0000313" key="17">
    <source>
        <dbReference type="Proteomes" id="UP001497623"/>
    </source>
</evidence>
<feature type="compositionally biased region" description="Basic and acidic residues" evidence="14">
    <location>
        <begin position="279"/>
        <end position="300"/>
    </location>
</feature>
<dbReference type="PANTHER" id="PTHR24392">
    <property type="entry name" value="ZINC FINGER PROTEIN"/>
    <property type="match status" value="1"/>
</dbReference>
<evidence type="ECO:0000256" key="3">
    <source>
        <dbReference type="ARBA" id="ARBA00007746"/>
    </source>
</evidence>
<evidence type="ECO:0000313" key="16">
    <source>
        <dbReference type="EMBL" id="CAL4211912.1"/>
    </source>
</evidence>
<evidence type="ECO:0000256" key="5">
    <source>
        <dbReference type="ARBA" id="ARBA00022473"/>
    </source>
</evidence>
<feature type="compositionally biased region" description="Low complexity" evidence="14">
    <location>
        <begin position="88"/>
        <end position="99"/>
    </location>
</feature>
<evidence type="ECO:0000256" key="9">
    <source>
        <dbReference type="ARBA" id="ARBA00022771"/>
    </source>
</evidence>
<dbReference type="SMART" id="SM00355">
    <property type="entry name" value="ZnF_C2H2"/>
    <property type="match status" value="9"/>
</dbReference>
<dbReference type="SUPFAM" id="SSF57667">
    <property type="entry name" value="beta-beta-alpha zinc fingers"/>
    <property type="match status" value="3"/>
</dbReference>
<evidence type="ECO:0000256" key="2">
    <source>
        <dbReference type="ARBA" id="ARBA00004123"/>
    </source>
</evidence>
<feature type="region of interest" description="Disordered" evidence="14">
    <location>
        <begin position="918"/>
        <end position="975"/>
    </location>
</feature>
<dbReference type="EMBL" id="CAXKWB010087167">
    <property type="protein sequence ID" value="CAL4211912.1"/>
    <property type="molecule type" value="Genomic_DNA"/>
</dbReference>
<dbReference type="PROSITE" id="PS00028">
    <property type="entry name" value="ZINC_FINGER_C2H2_1"/>
    <property type="match status" value="2"/>
</dbReference>
<evidence type="ECO:0000256" key="12">
    <source>
        <dbReference type="ARBA" id="ARBA00023242"/>
    </source>
</evidence>
<dbReference type="AlphaFoldDB" id="A0AAV2SLZ0"/>
<evidence type="ECO:0000256" key="4">
    <source>
        <dbReference type="ARBA" id="ARBA00013638"/>
    </source>
</evidence>
<evidence type="ECO:0000256" key="7">
    <source>
        <dbReference type="ARBA" id="ARBA00022723"/>
    </source>
</evidence>
<dbReference type="FunFam" id="3.30.160.60:FF:001301">
    <property type="entry name" value="Blast:Protein hunchback"/>
    <property type="match status" value="1"/>
</dbReference>
<dbReference type="GO" id="GO:0000122">
    <property type="term" value="P:negative regulation of transcription by RNA polymerase II"/>
    <property type="evidence" value="ECO:0007669"/>
    <property type="project" value="UniProtKB-ARBA"/>
</dbReference>
<reference evidence="16 17" key="1">
    <citation type="submission" date="2024-05" db="EMBL/GenBank/DDBJ databases">
        <authorList>
            <person name="Wallberg A."/>
        </authorList>
    </citation>
    <scope>NUCLEOTIDE SEQUENCE [LARGE SCALE GENOMIC DNA]</scope>
</reference>
<evidence type="ECO:0000256" key="6">
    <source>
        <dbReference type="ARBA" id="ARBA00022492"/>
    </source>
</evidence>
<dbReference type="GO" id="GO:0035282">
    <property type="term" value="P:segmentation"/>
    <property type="evidence" value="ECO:0007669"/>
    <property type="project" value="UniProtKB-KW"/>
</dbReference>
<evidence type="ECO:0000256" key="8">
    <source>
        <dbReference type="ARBA" id="ARBA00022737"/>
    </source>
</evidence>
<evidence type="ECO:0000256" key="1">
    <source>
        <dbReference type="ARBA" id="ARBA00003983"/>
    </source>
</evidence>
<keyword evidence="10" id="KW-0862">Zinc</keyword>
<keyword evidence="6" id="KW-0302">Gap protein</keyword>
<dbReference type="PANTHER" id="PTHR24392:SF49">
    <property type="entry name" value="PROTEIN HUNCHBACK"/>
    <property type="match status" value="1"/>
</dbReference>
<feature type="compositionally biased region" description="Pro residues" evidence="14">
    <location>
        <begin position="1"/>
        <end position="10"/>
    </location>
</feature>
<accession>A0AAV2SLZ0</accession>
<keyword evidence="11" id="KW-0238">DNA-binding</keyword>
<dbReference type="GO" id="GO:0005634">
    <property type="term" value="C:nucleus"/>
    <property type="evidence" value="ECO:0007669"/>
    <property type="project" value="UniProtKB-SubCell"/>
</dbReference>
<evidence type="ECO:0000256" key="11">
    <source>
        <dbReference type="ARBA" id="ARBA00023125"/>
    </source>
</evidence>
<feature type="region of interest" description="Disordered" evidence="14">
    <location>
        <begin position="717"/>
        <end position="776"/>
    </location>
</feature>
<dbReference type="InterPro" id="IPR036236">
    <property type="entry name" value="Znf_C2H2_sf"/>
</dbReference>
<comment type="similarity">
    <text evidence="3">Belongs to the hunchback C2H2-type zinc-finger protein family.</text>
</comment>
<feature type="compositionally biased region" description="Low complexity" evidence="14">
    <location>
        <begin position="127"/>
        <end position="166"/>
    </location>
</feature>
<feature type="region of interest" description="Disordered" evidence="14">
    <location>
        <begin position="77"/>
        <end position="166"/>
    </location>
</feature>
<dbReference type="GO" id="GO:0000977">
    <property type="term" value="F:RNA polymerase II transcription regulatory region sequence-specific DNA binding"/>
    <property type="evidence" value="ECO:0007669"/>
    <property type="project" value="UniProtKB-ARBA"/>
</dbReference>
<feature type="compositionally biased region" description="Basic and acidic residues" evidence="14">
    <location>
        <begin position="717"/>
        <end position="745"/>
    </location>
</feature>
<feature type="region of interest" description="Disordered" evidence="14">
    <location>
        <begin position="816"/>
        <end position="903"/>
    </location>
</feature>
<dbReference type="GO" id="GO:0040034">
    <property type="term" value="P:regulation of development, heterochronic"/>
    <property type="evidence" value="ECO:0007669"/>
    <property type="project" value="UniProtKB-ARBA"/>
</dbReference>
<dbReference type="Gene3D" id="3.30.160.60">
    <property type="entry name" value="Classic Zinc Finger"/>
    <property type="match status" value="4"/>
</dbReference>
<feature type="compositionally biased region" description="Basic and acidic residues" evidence="14">
    <location>
        <begin position="858"/>
        <end position="870"/>
    </location>
</feature>
<comment type="function">
    <text evidence="1">Gap class segmentation protein that controls development of head structures.</text>
</comment>